<feature type="transmembrane region" description="Helical" evidence="1">
    <location>
        <begin position="104"/>
        <end position="123"/>
    </location>
</feature>
<feature type="transmembrane region" description="Helical" evidence="1">
    <location>
        <begin position="30"/>
        <end position="52"/>
    </location>
</feature>
<organism evidence="2 3">
    <name type="scientific">Bradyrhizobium japonicum</name>
    <dbReference type="NCBI Taxonomy" id="375"/>
    <lineage>
        <taxon>Bacteria</taxon>
        <taxon>Pseudomonadati</taxon>
        <taxon>Pseudomonadota</taxon>
        <taxon>Alphaproteobacteria</taxon>
        <taxon>Hyphomicrobiales</taxon>
        <taxon>Nitrobacteraceae</taxon>
        <taxon>Bradyrhizobium</taxon>
    </lineage>
</organism>
<evidence type="ECO:0000256" key="1">
    <source>
        <dbReference type="SAM" id="Phobius"/>
    </source>
</evidence>
<keyword evidence="1" id="KW-1133">Transmembrane helix</keyword>
<evidence type="ECO:0000313" key="2">
    <source>
        <dbReference type="EMBL" id="MET4716845.1"/>
    </source>
</evidence>
<dbReference type="EMBL" id="JBEPTQ010000002">
    <property type="protein sequence ID" value="MET4716845.1"/>
    <property type="molecule type" value="Genomic_DNA"/>
</dbReference>
<protein>
    <submittedName>
        <fullName evidence="2">Uncharacterized protein</fullName>
    </submittedName>
</protein>
<keyword evidence="1" id="KW-0472">Membrane</keyword>
<keyword evidence="3" id="KW-1185">Reference proteome</keyword>
<gene>
    <name evidence="2" type="ORF">ABIF63_000951</name>
</gene>
<comment type="caution">
    <text evidence="2">The sequence shown here is derived from an EMBL/GenBank/DDBJ whole genome shotgun (WGS) entry which is preliminary data.</text>
</comment>
<evidence type="ECO:0000313" key="3">
    <source>
        <dbReference type="Proteomes" id="UP001549291"/>
    </source>
</evidence>
<reference evidence="2 3" key="1">
    <citation type="submission" date="2024-06" db="EMBL/GenBank/DDBJ databases">
        <title>Genomic Encyclopedia of Type Strains, Phase V (KMG-V): Genome sequencing to study the core and pangenomes of soil and plant-associated prokaryotes.</title>
        <authorList>
            <person name="Whitman W."/>
        </authorList>
    </citation>
    <scope>NUCLEOTIDE SEQUENCE [LARGE SCALE GENOMIC DNA]</scope>
    <source>
        <strain evidence="2 3">USDA 160</strain>
    </source>
</reference>
<keyword evidence="1" id="KW-0812">Transmembrane</keyword>
<name>A0ABV2RKK2_BRAJP</name>
<dbReference type="Proteomes" id="UP001549291">
    <property type="component" value="Unassembled WGS sequence"/>
</dbReference>
<accession>A0ABV2RKK2</accession>
<feature type="transmembrane region" description="Helical" evidence="1">
    <location>
        <begin position="135"/>
        <end position="163"/>
    </location>
</feature>
<sequence length="169" mass="17685">MNPSGQFRPGNVVAMTSSATTSPALPSRRLGVIGSIIGVLALIAAVLPHWVIPVIYPPPPADKVIVDTGHRLKDRLIARVKGVEYQAPPREKSTGSQLREASSIGAISLGLLAILFSVLALVFREERLLAGVAAALGSGAIAIEVSFLAMGVLMLIVILYVVANIIGLF</sequence>
<proteinExistence type="predicted"/>